<dbReference type="RefSeq" id="WP_245787714.1">
    <property type="nucleotide sequence ID" value="NZ_FOEF01000024.1"/>
</dbReference>
<dbReference type="AlphaFoldDB" id="A0A1H8YLY7"/>
<name>A0A1H8YLY7_9PSEU</name>
<dbReference type="STRING" id="394193.SAMN04489732_12454"/>
<organism evidence="1 2">
    <name type="scientific">Amycolatopsis saalfeldensis</name>
    <dbReference type="NCBI Taxonomy" id="394193"/>
    <lineage>
        <taxon>Bacteria</taxon>
        <taxon>Bacillati</taxon>
        <taxon>Actinomycetota</taxon>
        <taxon>Actinomycetes</taxon>
        <taxon>Pseudonocardiales</taxon>
        <taxon>Pseudonocardiaceae</taxon>
        <taxon>Amycolatopsis</taxon>
    </lineage>
</organism>
<keyword evidence="2" id="KW-1185">Reference proteome</keyword>
<accession>A0A1H8YLY7</accession>
<sequence>MLCDHYPVSLSLAEQAKALLPDLDPVMVERVLGRAGYSTAEEREAETLATLIRHRARTDATLADRLRNTLDGFHG</sequence>
<protein>
    <submittedName>
        <fullName evidence="1">Uncharacterized protein</fullName>
    </submittedName>
</protein>
<dbReference type="EMBL" id="FOEF01000024">
    <property type="protein sequence ID" value="SEP53083.1"/>
    <property type="molecule type" value="Genomic_DNA"/>
</dbReference>
<evidence type="ECO:0000313" key="2">
    <source>
        <dbReference type="Proteomes" id="UP000198582"/>
    </source>
</evidence>
<gene>
    <name evidence="1" type="ORF">SAMN04489732_12454</name>
</gene>
<evidence type="ECO:0000313" key="1">
    <source>
        <dbReference type="EMBL" id="SEP53083.1"/>
    </source>
</evidence>
<proteinExistence type="predicted"/>
<dbReference type="Proteomes" id="UP000198582">
    <property type="component" value="Unassembled WGS sequence"/>
</dbReference>
<reference evidence="1 2" key="1">
    <citation type="submission" date="2016-10" db="EMBL/GenBank/DDBJ databases">
        <authorList>
            <person name="de Groot N.N."/>
        </authorList>
    </citation>
    <scope>NUCLEOTIDE SEQUENCE [LARGE SCALE GENOMIC DNA]</scope>
    <source>
        <strain evidence="1 2">DSM 44993</strain>
    </source>
</reference>